<dbReference type="InterPro" id="IPR018537">
    <property type="entry name" value="Peptidoglycan-bd_3"/>
</dbReference>
<dbReference type="Gene3D" id="1.20.141.10">
    <property type="entry name" value="Chitosanase, subunit A, domain 1"/>
    <property type="match status" value="1"/>
</dbReference>
<feature type="domain" description="Peptidoglycan binding" evidence="2">
    <location>
        <begin position="107"/>
        <end position="178"/>
    </location>
</feature>
<evidence type="ECO:0000259" key="1">
    <source>
        <dbReference type="Pfam" id="PF05838"/>
    </source>
</evidence>
<name>A0ABW6BZF3_9BACT</name>
<dbReference type="Pfam" id="PF05838">
    <property type="entry name" value="Glyco_hydro_108"/>
    <property type="match status" value="1"/>
</dbReference>
<gene>
    <name evidence="3" type="ORF">ACFS7Z_13735</name>
</gene>
<keyword evidence="3" id="KW-0378">Hydrolase</keyword>
<dbReference type="GO" id="GO:0016787">
    <property type="term" value="F:hydrolase activity"/>
    <property type="evidence" value="ECO:0007669"/>
    <property type="project" value="UniProtKB-KW"/>
</dbReference>
<evidence type="ECO:0000313" key="4">
    <source>
        <dbReference type="Proteomes" id="UP001597641"/>
    </source>
</evidence>
<dbReference type="Pfam" id="PF09374">
    <property type="entry name" value="PG_binding_3"/>
    <property type="match status" value="1"/>
</dbReference>
<organism evidence="3 4">
    <name type="scientific">Pontibacter toksunensis</name>
    <dbReference type="NCBI Taxonomy" id="1332631"/>
    <lineage>
        <taxon>Bacteria</taxon>
        <taxon>Pseudomonadati</taxon>
        <taxon>Bacteroidota</taxon>
        <taxon>Cytophagia</taxon>
        <taxon>Cytophagales</taxon>
        <taxon>Hymenobacteraceae</taxon>
        <taxon>Pontibacter</taxon>
    </lineage>
</organism>
<comment type="caution">
    <text evidence="3">The sequence shown here is derived from an EMBL/GenBank/DDBJ whole genome shotgun (WGS) entry which is preliminary data.</text>
</comment>
<keyword evidence="4" id="KW-1185">Reference proteome</keyword>
<dbReference type="SUPFAM" id="SSF53955">
    <property type="entry name" value="Lysozyme-like"/>
    <property type="match status" value="1"/>
</dbReference>
<sequence length="193" mass="22009">MANYDISYRIVMGNEGGYANKSTDAGGETYKGISRKWWPKWAGWAIIDAVKAVRPIKWNEEIQDYYLKINVKTFYKAYWRSFGGDKLVDQDIANIMFDMYVLTGDDGVKIAQRVCNAMGYNLKVDGVMGDLTAGAINSLNPEAFFSRYFTAREKFHRAVAAGNAETGMPNLEGWLRRLYKFHYVFTKKKSLAC</sequence>
<protein>
    <submittedName>
        <fullName evidence="3">Glycoside hydrolase family 108 protein</fullName>
    </submittedName>
</protein>
<evidence type="ECO:0000259" key="2">
    <source>
        <dbReference type="Pfam" id="PF09374"/>
    </source>
</evidence>
<evidence type="ECO:0000313" key="3">
    <source>
        <dbReference type="EMBL" id="MFD3001428.1"/>
    </source>
</evidence>
<reference evidence="4" key="1">
    <citation type="journal article" date="2019" name="Int. J. Syst. Evol. Microbiol.">
        <title>The Global Catalogue of Microorganisms (GCM) 10K type strain sequencing project: providing services to taxonomists for standard genome sequencing and annotation.</title>
        <authorList>
            <consortium name="The Broad Institute Genomics Platform"/>
            <consortium name="The Broad Institute Genome Sequencing Center for Infectious Disease"/>
            <person name="Wu L."/>
            <person name="Ma J."/>
        </authorList>
    </citation>
    <scope>NUCLEOTIDE SEQUENCE [LARGE SCALE GENOMIC DNA]</scope>
    <source>
        <strain evidence="4">KCTC 23984</strain>
    </source>
</reference>
<feature type="domain" description="TtsA-like Glycoside hydrolase family 108" evidence="1">
    <location>
        <begin position="10"/>
        <end position="104"/>
    </location>
</feature>
<proteinExistence type="predicted"/>
<accession>A0ABW6BZF3</accession>
<dbReference type="EMBL" id="JBHUOX010000009">
    <property type="protein sequence ID" value="MFD3001428.1"/>
    <property type="molecule type" value="Genomic_DNA"/>
</dbReference>
<dbReference type="Proteomes" id="UP001597641">
    <property type="component" value="Unassembled WGS sequence"/>
</dbReference>
<dbReference type="RefSeq" id="WP_377485513.1">
    <property type="nucleotide sequence ID" value="NZ_JBHUOX010000009.1"/>
</dbReference>
<dbReference type="InterPro" id="IPR008565">
    <property type="entry name" value="TtsA-like_GH18_dom"/>
</dbReference>
<dbReference type="InterPro" id="IPR023346">
    <property type="entry name" value="Lysozyme-like_dom_sf"/>
</dbReference>